<protein>
    <submittedName>
        <fullName evidence="1">NTP pyrophosphatase, house-cleaning of non-canonical NTPs</fullName>
    </submittedName>
</protein>
<dbReference type="AlphaFoldDB" id="A0A1W1UHK6"/>
<dbReference type="InterPro" id="IPR025984">
    <property type="entry name" value="DCTPP"/>
</dbReference>
<dbReference type="Pfam" id="PF12643">
    <property type="entry name" value="MazG-like"/>
    <property type="match status" value="1"/>
</dbReference>
<reference evidence="1 2" key="1">
    <citation type="submission" date="2017-04" db="EMBL/GenBank/DDBJ databases">
        <authorList>
            <person name="Afonso C.L."/>
            <person name="Miller P.J."/>
            <person name="Scott M.A."/>
            <person name="Spackman E."/>
            <person name="Goraichik I."/>
            <person name="Dimitrov K.M."/>
            <person name="Suarez D.L."/>
            <person name="Swayne D.E."/>
        </authorList>
    </citation>
    <scope>NUCLEOTIDE SEQUENCE [LARGE SCALE GENOMIC DNA]</scope>
    <source>
        <strain evidence="1 2">DSM 11270</strain>
    </source>
</reference>
<dbReference type="GO" id="GO:0047429">
    <property type="term" value="F:nucleoside triphosphate diphosphatase activity"/>
    <property type="evidence" value="ECO:0007669"/>
    <property type="project" value="InterPro"/>
</dbReference>
<dbReference type="PANTHER" id="PTHR46523:SF1">
    <property type="entry name" value="DCTP PYROPHOSPHATASE 1"/>
    <property type="match status" value="1"/>
</dbReference>
<organism evidence="1 2">
    <name type="scientific">Desulfonispora thiosulfatigenes DSM 11270</name>
    <dbReference type="NCBI Taxonomy" id="656914"/>
    <lineage>
        <taxon>Bacteria</taxon>
        <taxon>Bacillati</taxon>
        <taxon>Bacillota</taxon>
        <taxon>Clostridia</taxon>
        <taxon>Eubacteriales</taxon>
        <taxon>Peptococcaceae</taxon>
        <taxon>Desulfonispora</taxon>
    </lineage>
</organism>
<dbReference type="Proteomes" id="UP000192731">
    <property type="component" value="Unassembled WGS sequence"/>
</dbReference>
<evidence type="ECO:0000313" key="1">
    <source>
        <dbReference type="EMBL" id="SMB80503.1"/>
    </source>
</evidence>
<dbReference type="SUPFAM" id="SSF101386">
    <property type="entry name" value="all-alpha NTP pyrophosphatases"/>
    <property type="match status" value="1"/>
</dbReference>
<dbReference type="InterPro" id="IPR052555">
    <property type="entry name" value="dCTP_Pyrophosphatase"/>
</dbReference>
<dbReference type="Gene3D" id="1.10.287.1080">
    <property type="entry name" value="MazG-like"/>
    <property type="match status" value="1"/>
</dbReference>
<dbReference type="RefSeq" id="WP_084051987.1">
    <property type="nucleotide sequence ID" value="NZ_FWWT01000005.1"/>
</dbReference>
<evidence type="ECO:0000313" key="2">
    <source>
        <dbReference type="Proteomes" id="UP000192731"/>
    </source>
</evidence>
<dbReference type="GO" id="GO:0009143">
    <property type="term" value="P:nucleoside triphosphate catabolic process"/>
    <property type="evidence" value="ECO:0007669"/>
    <property type="project" value="InterPro"/>
</dbReference>
<name>A0A1W1UHK6_DESTI</name>
<dbReference type="STRING" id="656914.SAMN00017405_0890"/>
<dbReference type="CDD" id="cd11537">
    <property type="entry name" value="NTP-PPase_RS21-C6_like"/>
    <property type="match status" value="1"/>
</dbReference>
<dbReference type="EMBL" id="FWWT01000005">
    <property type="protein sequence ID" value="SMB80503.1"/>
    <property type="molecule type" value="Genomic_DNA"/>
</dbReference>
<dbReference type="PANTHER" id="PTHR46523">
    <property type="entry name" value="DCTP PYROPHOSPHATASE 1"/>
    <property type="match status" value="1"/>
</dbReference>
<sequence>MDKIISEIRKIREDREWGIFHTPENLAKSISIEAGELLEHFQWDNEFKLEEASDELADIMIYCLYMADSLNVSIEDIMNAKIQKNKAKYPVERTKGNSKKYTEFE</sequence>
<dbReference type="OrthoDB" id="9791898at2"/>
<proteinExistence type="predicted"/>
<accession>A0A1W1UHK6</accession>
<keyword evidence="2" id="KW-1185">Reference proteome</keyword>
<dbReference type="PIRSF" id="PIRSF029826">
    <property type="entry name" value="UCP029826_pph"/>
    <property type="match status" value="1"/>
</dbReference>
<gene>
    <name evidence="1" type="ORF">SAMN00017405_0890</name>
</gene>